<dbReference type="Pfam" id="PF08246">
    <property type="entry name" value="Inhibitor_I29"/>
    <property type="match status" value="1"/>
</dbReference>
<evidence type="ECO:0000313" key="2">
    <source>
        <dbReference type="EMBL" id="KAF5944517.1"/>
    </source>
</evidence>
<dbReference type="SUPFAM" id="SSF54001">
    <property type="entry name" value="Cysteine proteinases"/>
    <property type="match status" value="1"/>
</dbReference>
<evidence type="ECO:0000313" key="3">
    <source>
        <dbReference type="Proteomes" id="UP000593564"/>
    </source>
</evidence>
<dbReference type="AlphaFoldDB" id="A0A7J7GVP3"/>
<gene>
    <name evidence="2" type="ORF">HYC85_018594</name>
</gene>
<feature type="domain" description="Cathepsin propeptide inhibitor" evidence="1">
    <location>
        <begin position="20"/>
        <end position="78"/>
    </location>
</feature>
<dbReference type="InterPro" id="IPR013201">
    <property type="entry name" value="Prot_inhib_I29"/>
</dbReference>
<dbReference type="Proteomes" id="UP000593564">
    <property type="component" value="Unassembled WGS sequence"/>
</dbReference>
<dbReference type="InterPro" id="IPR038765">
    <property type="entry name" value="Papain-like_cys_pep_sf"/>
</dbReference>
<sequence>MWATQVVSRTLPEVSMAERHEQWMVHNGRVYEDDVEKEMRLKIFKDNVEFMESFDSVAGAKPYKLSVNQFADLTNEEF</sequence>
<dbReference type="Gene3D" id="1.10.287.2250">
    <property type="match status" value="1"/>
</dbReference>
<name>A0A7J7GVP3_CAMSI</name>
<reference evidence="3" key="1">
    <citation type="journal article" date="2020" name="Nat. Commun.">
        <title>Genome assembly of wild tea tree DASZ reveals pedigree and selection history of tea varieties.</title>
        <authorList>
            <person name="Zhang W."/>
            <person name="Zhang Y."/>
            <person name="Qiu H."/>
            <person name="Guo Y."/>
            <person name="Wan H."/>
            <person name="Zhang X."/>
            <person name="Scossa F."/>
            <person name="Alseekh S."/>
            <person name="Zhang Q."/>
            <person name="Wang P."/>
            <person name="Xu L."/>
            <person name="Schmidt M.H."/>
            <person name="Jia X."/>
            <person name="Li D."/>
            <person name="Zhu A."/>
            <person name="Guo F."/>
            <person name="Chen W."/>
            <person name="Ni D."/>
            <person name="Usadel B."/>
            <person name="Fernie A.R."/>
            <person name="Wen W."/>
        </authorList>
    </citation>
    <scope>NUCLEOTIDE SEQUENCE [LARGE SCALE GENOMIC DNA]</scope>
    <source>
        <strain evidence="3">cv. G240</strain>
    </source>
</reference>
<dbReference type="SMART" id="SM00848">
    <property type="entry name" value="Inhibitor_I29"/>
    <property type="match status" value="1"/>
</dbReference>
<evidence type="ECO:0000259" key="1">
    <source>
        <dbReference type="SMART" id="SM00848"/>
    </source>
</evidence>
<comment type="caution">
    <text evidence="2">The sequence shown here is derived from an EMBL/GenBank/DDBJ whole genome shotgun (WGS) entry which is preliminary data.</text>
</comment>
<accession>A0A7J7GVP3</accession>
<reference evidence="2 3" key="2">
    <citation type="submission" date="2020-07" db="EMBL/GenBank/DDBJ databases">
        <title>Genome assembly of wild tea tree DASZ reveals pedigree and selection history of tea varieties.</title>
        <authorList>
            <person name="Zhang W."/>
        </authorList>
    </citation>
    <scope>NUCLEOTIDE SEQUENCE [LARGE SCALE GENOMIC DNA]</scope>
    <source>
        <strain evidence="3">cv. G240</strain>
        <tissue evidence="2">Leaf</tissue>
    </source>
</reference>
<organism evidence="2 3">
    <name type="scientific">Camellia sinensis</name>
    <name type="common">Tea plant</name>
    <name type="synonym">Thea sinensis</name>
    <dbReference type="NCBI Taxonomy" id="4442"/>
    <lineage>
        <taxon>Eukaryota</taxon>
        <taxon>Viridiplantae</taxon>
        <taxon>Streptophyta</taxon>
        <taxon>Embryophyta</taxon>
        <taxon>Tracheophyta</taxon>
        <taxon>Spermatophyta</taxon>
        <taxon>Magnoliopsida</taxon>
        <taxon>eudicotyledons</taxon>
        <taxon>Gunneridae</taxon>
        <taxon>Pentapetalae</taxon>
        <taxon>asterids</taxon>
        <taxon>Ericales</taxon>
        <taxon>Theaceae</taxon>
        <taxon>Camellia</taxon>
    </lineage>
</organism>
<proteinExistence type="predicted"/>
<keyword evidence="3" id="KW-1185">Reference proteome</keyword>
<protein>
    <recommendedName>
        <fullName evidence="1">Cathepsin propeptide inhibitor domain-containing protein</fullName>
    </recommendedName>
</protein>
<dbReference type="EMBL" id="JACBKZ010000008">
    <property type="protein sequence ID" value="KAF5944517.1"/>
    <property type="molecule type" value="Genomic_DNA"/>
</dbReference>